<sequence>MSPGGLFFAISALMLSCIDAAPHAQASPDLASRDLVNILVPTILPVYFCTEPFWQGTCDNLQNGPALCIKLSETFAGKASSIGPDKNATACDFYQNDHCSSEEGLKLELKWPGVDNLPVLPRAGKFDNSIRSYTCY</sequence>
<evidence type="ECO:0000313" key="3">
    <source>
        <dbReference type="Proteomes" id="UP000225277"/>
    </source>
</evidence>
<gene>
    <name evidence="2" type="ORF">RCC_11446</name>
</gene>
<proteinExistence type="predicted"/>
<dbReference type="Proteomes" id="UP000225277">
    <property type="component" value="Unassembled WGS sequence"/>
</dbReference>
<dbReference type="GeneID" id="35606464"/>
<evidence type="ECO:0000256" key="1">
    <source>
        <dbReference type="SAM" id="SignalP"/>
    </source>
</evidence>
<reference evidence="2 3" key="1">
    <citation type="submission" date="2016-03" db="EMBL/GenBank/DDBJ databases">
        <authorList>
            <person name="Ploux O."/>
        </authorList>
    </citation>
    <scope>NUCLEOTIDE SEQUENCE [LARGE SCALE GENOMIC DNA]</scope>
    <source>
        <strain evidence="2 3">URUG2</strain>
    </source>
</reference>
<accession>A0A2D3VJN4</accession>
<name>A0A2D3VJN4_9PEZI</name>
<organism evidence="2 3">
    <name type="scientific">Ramularia collo-cygni</name>
    <dbReference type="NCBI Taxonomy" id="112498"/>
    <lineage>
        <taxon>Eukaryota</taxon>
        <taxon>Fungi</taxon>
        <taxon>Dikarya</taxon>
        <taxon>Ascomycota</taxon>
        <taxon>Pezizomycotina</taxon>
        <taxon>Dothideomycetes</taxon>
        <taxon>Dothideomycetidae</taxon>
        <taxon>Mycosphaerellales</taxon>
        <taxon>Mycosphaerellaceae</taxon>
        <taxon>Ramularia</taxon>
    </lineage>
</organism>
<dbReference type="STRING" id="112498.A0A2D3VJN4"/>
<dbReference type="RefSeq" id="XP_023632435.1">
    <property type="nucleotide sequence ID" value="XM_023776667.1"/>
</dbReference>
<dbReference type="EMBL" id="FJUY01000030">
    <property type="protein sequence ID" value="CZT25777.1"/>
    <property type="molecule type" value="Genomic_DNA"/>
</dbReference>
<keyword evidence="1" id="KW-0732">Signal</keyword>
<keyword evidence="3" id="KW-1185">Reference proteome</keyword>
<feature type="signal peptide" evidence="1">
    <location>
        <begin position="1"/>
        <end position="20"/>
    </location>
</feature>
<dbReference type="OrthoDB" id="2910287at2759"/>
<evidence type="ECO:0000313" key="2">
    <source>
        <dbReference type="EMBL" id="CZT25777.1"/>
    </source>
</evidence>
<feature type="chain" id="PRO_5013770372" evidence="1">
    <location>
        <begin position="21"/>
        <end position="136"/>
    </location>
</feature>
<dbReference type="AlphaFoldDB" id="A0A2D3VJN4"/>
<protein>
    <submittedName>
        <fullName evidence="2">Uncharacterized protein</fullName>
    </submittedName>
</protein>